<dbReference type="AlphaFoldDB" id="A0A438C3V4"/>
<evidence type="ECO:0000256" key="1">
    <source>
        <dbReference type="SAM" id="MobiDB-lite"/>
    </source>
</evidence>
<reference evidence="2 3" key="1">
    <citation type="journal article" date="2018" name="PLoS Genet.">
        <title>Population sequencing reveals clonal diversity and ancestral inbreeding in the grapevine cultivar Chardonnay.</title>
        <authorList>
            <person name="Roach M.J."/>
            <person name="Johnson D.L."/>
            <person name="Bohlmann J."/>
            <person name="van Vuuren H.J."/>
            <person name="Jones S.J."/>
            <person name="Pretorius I.S."/>
            <person name="Schmidt S.A."/>
            <person name="Borneman A.R."/>
        </authorList>
    </citation>
    <scope>NUCLEOTIDE SEQUENCE [LARGE SCALE GENOMIC DNA]</scope>
    <source>
        <strain evidence="3">cv. Chardonnay</strain>
        <tissue evidence="2">Leaf</tissue>
    </source>
</reference>
<feature type="compositionally biased region" description="Basic and acidic residues" evidence="1">
    <location>
        <begin position="79"/>
        <end position="90"/>
    </location>
</feature>
<accession>A0A438C3V4</accession>
<protein>
    <submittedName>
        <fullName evidence="2">Rho GTPase-activating protein 7</fullName>
    </submittedName>
</protein>
<dbReference type="EMBL" id="QGNW01002575">
    <property type="protein sequence ID" value="RVW17596.1"/>
    <property type="molecule type" value="Genomic_DNA"/>
</dbReference>
<proteinExistence type="predicted"/>
<dbReference type="Proteomes" id="UP000288805">
    <property type="component" value="Unassembled WGS sequence"/>
</dbReference>
<dbReference type="InterPro" id="IPR052799">
    <property type="entry name" value="Rho_GAP_Regulators"/>
</dbReference>
<evidence type="ECO:0000313" key="2">
    <source>
        <dbReference type="EMBL" id="RVW17596.1"/>
    </source>
</evidence>
<evidence type="ECO:0000313" key="3">
    <source>
        <dbReference type="Proteomes" id="UP000288805"/>
    </source>
</evidence>
<feature type="compositionally biased region" description="Acidic residues" evidence="1">
    <location>
        <begin position="91"/>
        <end position="101"/>
    </location>
</feature>
<sequence>MPPWKLQRRIEMEKSPLNEHHHITHLAKFDSCLIAHLKLPIFFLSTSTSGDDNLHRCSISADSRIENSGSEDSTDDENIDMRDNGYHDAENEVDPDTEDDPERVHSGKLSESSGYAGSDLYDYKLGNWGLFQRSQGSLALKLAGCGRVVKTYYHYLRNLKEALLLVLGRGKLRGCIWERCRGYLLGSDLGMQALVVCWMELRLAVEGVTIEVSPLFGRRGGRKYRLECHSNEAGRFLLCSVHDLEAKRFFLIFLEGKGLIGGWNILAEKLRETRVVPSGGLKDS</sequence>
<organism evidence="2 3">
    <name type="scientific">Vitis vinifera</name>
    <name type="common">Grape</name>
    <dbReference type="NCBI Taxonomy" id="29760"/>
    <lineage>
        <taxon>Eukaryota</taxon>
        <taxon>Viridiplantae</taxon>
        <taxon>Streptophyta</taxon>
        <taxon>Embryophyta</taxon>
        <taxon>Tracheophyta</taxon>
        <taxon>Spermatophyta</taxon>
        <taxon>Magnoliopsida</taxon>
        <taxon>eudicotyledons</taxon>
        <taxon>Gunneridae</taxon>
        <taxon>Pentapetalae</taxon>
        <taxon>rosids</taxon>
        <taxon>Vitales</taxon>
        <taxon>Vitaceae</taxon>
        <taxon>Viteae</taxon>
        <taxon>Vitis</taxon>
    </lineage>
</organism>
<dbReference type="PANTHER" id="PTHR46265:SF2">
    <property type="entry name" value="RHO GTPASE-ACTIVATING PROTEIN 7"/>
    <property type="match status" value="1"/>
</dbReference>
<gene>
    <name evidence="2" type="primary">ROPGAP7_6</name>
    <name evidence="2" type="ORF">CK203_096693</name>
</gene>
<comment type="caution">
    <text evidence="2">The sequence shown here is derived from an EMBL/GenBank/DDBJ whole genome shotgun (WGS) entry which is preliminary data.</text>
</comment>
<dbReference type="PANTHER" id="PTHR46265">
    <property type="entry name" value="RHO GTPASE-ACTIVATING PROTEIN 7"/>
    <property type="match status" value="1"/>
</dbReference>
<name>A0A438C3V4_VITVI</name>
<feature type="region of interest" description="Disordered" evidence="1">
    <location>
        <begin position="64"/>
        <end position="112"/>
    </location>
</feature>